<comment type="caution">
    <text evidence="1">The sequence shown here is derived from an EMBL/GenBank/DDBJ whole genome shotgun (WGS) entry which is preliminary data.</text>
</comment>
<name>A0A0F9Q4I9_9ZZZZ</name>
<evidence type="ECO:0000313" key="1">
    <source>
        <dbReference type="EMBL" id="KKN08211.1"/>
    </source>
</evidence>
<protein>
    <submittedName>
        <fullName evidence="1">Uncharacterized protein</fullName>
    </submittedName>
</protein>
<organism evidence="1">
    <name type="scientific">marine sediment metagenome</name>
    <dbReference type="NCBI Taxonomy" id="412755"/>
    <lineage>
        <taxon>unclassified sequences</taxon>
        <taxon>metagenomes</taxon>
        <taxon>ecological metagenomes</taxon>
    </lineage>
</organism>
<sequence>MVKIQYFLYFKKQETSPVIGLGCLRPSFIKLFKKEKSDIFTQT</sequence>
<dbReference type="EMBL" id="LAZR01004480">
    <property type="protein sequence ID" value="KKN08211.1"/>
    <property type="molecule type" value="Genomic_DNA"/>
</dbReference>
<proteinExistence type="predicted"/>
<reference evidence="1" key="1">
    <citation type="journal article" date="2015" name="Nature">
        <title>Complex archaea that bridge the gap between prokaryotes and eukaryotes.</title>
        <authorList>
            <person name="Spang A."/>
            <person name="Saw J.H."/>
            <person name="Jorgensen S.L."/>
            <person name="Zaremba-Niedzwiedzka K."/>
            <person name="Martijn J."/>
            <person name="Lind A.E."/>
            <person name="van Eijk R."/>
            <person name="Schleper C."/>
            <person name="Guy L."/>
            <person name="Ettema T.J."/>
        </authorList>
    </citation>
    <scope>NUCLEOTIDE SEQUENCE</scope>
</reference>
<dbReference type="AlphaFoldDB" id="A0A0F9Q4I9"/>
<gene>
    <name evidence="1" type="ORF">LCGC14_1058840</name>
</gene>
<accession>A0A0F9Q4I9</accession>